<evidence type="ECO:0000313" key="3">
    <source>
        <dbReference type="Proteomes" id="UP000622166"/>
    </source>
</evidence>
<sequence length="146" mass="14620">MAGAPTVSVALVEAAVAADGSRDVTMCESGMVDSLNRCVRNVARAQESHTGFGAAAMARIRAGGGPGRPRNGPQGPGRARTVGRDRSTHPGRPGRGVVGEGGSAPGLEMTGDNLIDTDTDTGAGAGRDGRRIGQLPPRPAVGPASR</sequence>
<gene>
    <name evidence="2" type="ORF">GCM10010365_23190</name>
</gene>
<feature type="compositionally biased region" description="Low complexity" evidence="1">
    <location>
        <begin position="51"/>
        <end position="61"/>
    </location>
</feature>
<accession>A0A918PFI2</accession>
<dbReference type="Proteomes" id="UP000622166">
    <property type="component" value="Unassembled WGS sequence"/>
</dbReference>
<comment type="caution">
    <text evidence="2">The sequence shown here is derived from an EMBL/GenBank/DDBJ whole genome shotgun (WGS) entry which is preliminary data.</text>
</comment>
<reference evidence="2" key="2">
    <citation type="submission" date="2020-09" db="EMBL/GenBank/DDBJ databases">
        <authorList>
            <person name="Sun Q."/>
            <person name="Ohkuma M."/>
        </authorList>
    </citation>
    <scope>NUCLEOTIDE SEQUENCE</scope>
    <source>
        <strain evidence="2">JCM 4815</strain>
    </source>
</reference>
<reference evidence="2" key="1">
    <citation type="journal article" date="2014" name="Int. J. Syst. Evol. Microbiol.">
        <title>Complete genome sequence of Corynebacterium casei LMG S-19264T (=DSM 44701T), isolated from a smear-ripened cheese.</title>
        <authorList>
            <consortium name="US DOE Joint Genome Institute (JGI-PGF)"/>
            <person name="Walter F."/>
            <person name="Albersmeier A."/>
            <person name="Kalinowski J."/>
            <person name="Ruckert C."/>
        </authorList>
    </citation>
    <scope>NUCLEOTIDE SEQUENCE</scope>
    <source>
        <strain evidence="2">JCM 4815</strain>
    </source>
</reference>
<keyword evidence="3" id="KW-1185">Reference proteome</keyword>
<dbReference type="EMBL" id="BMVW01000003">
    <property type="protein sequence ID" value="GGZ03665.1"/>
    <property type="molecule type" value="Genomic_DNA"/>
</dbReference>
<feature type="compositionally biased region" description="Low complexity" evidence="1">
    <location>
        <begin position="68"/>
        <end position="80"/>
    </location>
</feature>
<evidence type="ECO:0000256" key="1">
    <source>
        <dbReference type="SAM" id="MobiDB-lite"/>
    </source>
</evidence>
<dbReference type="AlphaFoldDB" id="A0A918PFI2"/>
<protein>
    <submittedName>
        <fullName evidence="2">Uncharacterized protein</fullName>
    </submittedName>
</protein>
<feature type="compositionally biased region" description="Gly residues" evidence="1">
    <location>
        <begin position="93"/>
        <end position="104"/>
    </location>
</feature>
<proteinExistence type="predicted"/>
<name>A0A918PFI2_9ACTN</name>
<organism evidence="2 3">
    <name type="scientific">Streptomyces poonensis</name>
    <dbReference type="NCBI Taxonomy" id="68255"/>
    <lineage>
        <taxon>Bacteria</taxon>
        <taxon>Bacillati</taxon>
        <taxon>Actinomycetota</taxon>
        <taxon>Actinomycetes</taxon>
        <taxon>Kitasatosporales</taxon>
        <taxon>Streptomycetaceae</taxon>
        <taxon>Streptomyces</taxon>
    </lineage>
</organism>
<evidence type="ECO:0000313" key="2">
    <source>
        <dbReference type="EMBL" id="GGZ03665.1"/>
    </source>
</evidence>
<feature type="region of interest" description="Disordered" evidence="1">
    <location>
        <begin position="48"/>
        <end position="146"/>
    </location>
</feature>